<gene>
    <name evidence="2" type="ORF">RIVERRIDER_78</name>
</gene>
<dbReference type="Proteomes" id="UP000241502">
    <property type="component" value="Segment"/>
</dbReference>
<sequence>MQTEVTTEALVRQLNSAKEAKLKLEKLQRLCQNRDFKELILTDYAKNECARLVQMSIHPGQSLDDQAKYLKMAQATGGIEMYILAQERMLTNEINNIAQLEEEIELSRQEDDTQSDEA</sequence>
<evidence type="ECO:0000256" key="1">
    <source>
        <dbReference type="SAM" id="Coils"/>
    </source>
</evidence>
<protein>
    <submittedName>
        <fullName evidence="2">Uncharacterized protein</fullName>
    </submittedName>
</protein>
<keyword evidence="3" id="KW-1185">Reference proteome</keyword>
<dbReference type="EMBL" id="MG983743">
    <property type="protein sequence ID" value="AVO23159.1"/>
    <property type="molecule type" value="Genomic_DNA"/>
</dbReference>
<evidence type="ECO:0000313" key="2">
    <source>
        <dbReference type="EMBL" id="AVO23159.1"/>
    </source>
</evidence>
<evidence type="ECO:0000313" key="3">
    <source>
        <dbReference type="Proteomes" id="UP000241502"/>
    </source>
</evidence>
<name>A0A2P1JUY0_9CAUD</name>
<feature type="coiled-coil region" evidence="1">
    <location>
        <begin position="83"/>
        <end position="117"/>
    </location>
</feature>
<accession>A0A2P1JUY0</accession>
<keyword evidence="1" id="KW-0175">Coiled coil</keyword>
<proteinExistence type="predicted"/>
<reference evidence="2" key="1">
    <citation type="submission" date="2018-02" db="EMBL/GenBank/DDBJ databases">
        <authorList>
            <person name="Miller M."/>
            <person name="Deiulio A."/>
            <person name="Douthitt C."/>
            <person name="McMahon J."/>
            <person name="Holland C."/>
            <person name="Wiersma-Koch H."/>
            <person name="Turechek W."/>
            <person name="D'Elia T."/>
        </authorList>
    </citation>
    <scope>NUCLEOTIDE SEQUENCE [LARGE SCALE GENOMIC DNA]</scope>
</reference>
<organism evidence="2 3">
    <name type="scientific">Xanthomonas phage RiverRider</name>
    <dbReference type="NCBI Taxonomy" id="2108116"/>
    <lineage>
        <taxon>Viruses</taxon>
        <taxon>Duplodnaviria</taxon>
        <taxon>Heunggongvirae</taxon>
        <taxon>Uroviricota</taxon>
        <taxon>Caudoviricetes</taxon>
        <taxon>Schitoviridae</taxon>
        <taxon>Riverridervirus</taxon>
        <taxon>Riverridervirus riverrider</taxon>
    </lineage>
</organism>